<proteinExistence type="predicted"/>
<keyword evidence="2" id="KW-1185">Reference proteome</keyword>
<dbReference type="Proteomes" id="UP001497644">
    <property type="component" value="Unassembled WGS sequence"/>
</dbReference>
<gene>
    <name evidence="1" type="ORF">LPLAT_LOCUS10574</name>
</gene>
<evidence type="ECO:0000313" key="2">
    <source>
        <dbReference type="Proteomes" id="UP001497644"/>
    </source>
</evidence>
<dbReference type="EMBL" id="CAXIPU020000808">
    <property type="protein sequence ID" value="CAL1672675.1"/>
    <property type="molecule type" value="Genomic_DNA"/>
</dbReference>
<dbReference type="AlphaFoldDB" id="A0AAV2MZC8"/>
<name>A0AAV2MZC8_9HYME</name>
<organism evidence="1 2">
    <name type="scientific">Lasius platythorax</name>
    <dbReference type="NCBI Taxonomy" id="488582"/>
    <lineage>
        <taxon>Eukaryota</taxon>
        <taxon>Metazoa</taxon>
        <taxon>Ecdysozoa</taxon>
        <taxon>Arthropoda</taxon>
        <taxon>Hexapoda</taxon>
        <taxon>Insecta</taxon>
        <taxon>Pterygota</taxon>
        <taxon>Neoptera</taxon>
        <taxon>Endopterygota</taxon>
        <taxon>Hymenoptera</taxon>
        <taxon>Apocrita</taxon>
        <taxon>Aculeata</taxon>
        <taxon>Formicoidea</taxon>
        <taxon>Formicidae</taxon>
        <taxon>Formicinae</taxon>
        <taxon>Lasius</taxon>
        <taxon>Lasius</taxon>
    </lineage>
</organism>
<reference evidence="1" key="1">
    <citation type="submission" date="2024-04" db="EMBL/GenBank/DDBJ databases">
        <authorList>
            <consortium name="Molecular Ecology Group"/>
        </authorList>
    </citation>
    <scope>NUCLEOTIDE SEQUENCE</scope>
</reference>
<accession>A0AAV2MZC8</accession>
<comment type="caution">
    <text evidence="1">The sequence shown here is derived from an EMBL/GenBank/DDBJ whole genome shotgun (WGS) entry which is preliminary data.</text>
</comment>
<evidence type="ECO:0000313" key="1">
    <source>
        <dbReference type="EMBL" id="CAL1672675.1"/>
    </source>
</evidence>
<sequence length="96" mass="11130">MAQSVQITTHKRKRASIKAACTRIKIFVDKDSITQLTPALIANLEERKEKLSSYWSDYNSMQFEIESLCDEEGDDRISFEEMFFDLTANLRLDFGV</sequence>
<protein>
    <submittedName>
        <fullName evidence="1">Uncharacterized protein</fullName>
    </submittedName>
</protein>